<dbReference type="SUPFAM" id="SSF51391">
    <property type="entry name" value="Thiamin phosphate synthase"/>
    <property type="match status" value="1"/>
</dbReference>
<dbReference type="InterPro" id="IPR036206">
    <property type="entry name" value="ThiamineP_synth_sf"/>
</dbReference>
<keyword evidence="5" id="KW-1185">Reference proteome</keyword>
<proteinExistence type="predicted"/>
<organism evidence="4 5">
    <name type="scientific">Fictibacillus terranigra</name>
    <dbReference type="NCBI Taxonomy" id="3058424"/>
    <lineage>
        <taxon>Bacteria</taxon>
        <taxon>Bacillati</taxon>
        <taxon>Bacillota</taxon>
        <taxon>Bacilli</taxon>
        <taxon>Bacillales</taxon>
        <taxon>Fictibacillaceae</taxon>
        <taxon>Fictibacillus</taxon>
    </lineage>
</organism>
<comment type="caution">
    <text evidence="4">The sequence shown here is derived from an EMBL/GenBank/DDBJ whole genome shotgun (WGS) entry which is preliminary data.</text>
</comment>
<gene>
    <name evidence="4" type="ORF">QYF49_21830</name>
</gene>
<dbReference type="InterPro" id="IPR022998">
    <property type="entry name" value="ThiamineP_synth_TenI"/>
</dbReference>
<dbReference type="PANTHER" id="PTHR20857">
    <property type="entry name" value="THIAMINE-PHOSPHATE PYROPHOSPHORYLASE"/>
    <property type="match status" value="1"/>
</dbReference>
<dbReference type="Proteomes" id="UP001168694">
    <property type="component" value="Unassembled WGS sequence"/>
</dbReference>
<dbReference type="EMBL" id="JAUHLN010000006">
    <property type="protein sequence ID" value="MDN4075604.1"/>
    <property type="molecule type" value="Genomic_DNA"/>
</dbReference>
<dbReference type="Pfam" id="PF02581">
    <property type="entry name" value="TMP-TENI"/>
    <property type="match status" value="1"/>
</dbReference>
<comment type="pathway">
    <text evidence="1">Cofactor biosynthesis; thiamine diphosphate biosynthesis.</text>
</comment>
<accession>A0ABT8ECM9</accession>
<reference evidence="4" key="1">
    <citation type="submission" date="2023-06" db="EMBL/GenBank/DDBJ databases">
        <title>Draft Genome Sequences of Representative Paenibacillus Polymyxa, Bacillus cereus, Fictibacillus sp., and Brevibacillus agri Strains Isolated from Amazonian Dark Earth.</title>
        <authorList>
            <person name="Pellegrinetti T.A."/>
            <person name="Cunha I.C.M."/>
            <person name="Chaves M.G."/>
            <person name="Freitas A.S."/>
            <person name="Silva A.V.R."/>
            <person name="Tsai S.M."/>
            <person name="Mendes L.W."/>
        </authorList>
    </citation>
    <scope>NUCLEOTIDE SEQUENCE</scope>
    <source>
        <strain evidence="4">CENA-BCM004</strain>
    </source>
</reference>
<dbReference type="InterPro" id="IPR013785">
    <property type="entry name" value="Aldolase_TIM"/>
</dbReference>
<evidence type="ECO:0000313" key="5">
    <source>
        <dbReference type="Proteomes" id="UP001168694"/>
    </source>
</evidence>
<dbReference type="CDD" id="cd00564">
    <property type="entry name" value="TMP_TenI"/>
    <property type="match status" value="1"/>
</dbReference>
<evidence type="ECO:0000313" key="4">
    <source>
        <dbReference type="EMBL" id="MDN4075604.1"/>
    </source>
</evidence>
<protein>
    <submittedName>
        <fullName evidence="4">Thiamine phosphate synthase</fullName>
    </submittedName>
</protein>
<sequence length="202" mass="22136">MERFEFHVITNGRKQPEEIISAASILAPYMTCIHIREKQRNAGEIFNLAEGLKGAGLRREQICVNDRVDVAVAAEAGAVHLKGTSLEPDLVSKHFSSLRIGKSVHSREEAMRAEDKGVHYLFYGHVFHSESKRGSEPRGLELLRETADAVSIPVVAIGGVTPSNTSWLLQAGAKGIAVMSGIWTAENLDLEARSYSEALQKE</sequence>
<evidence type="ECO:0000259" key="3">
    <source>
        <dbReference type="Pfam" id="PF02581"/>
    </source>
</evidence>
<evidence type="ECO:0000256" key="1">
    <source>
        <dbReference type="ARBA" id="ARBA00004948"/>
    </source>
</evidence>
<name>A0ABT8ECM9_9BACL</name>
<feature type="domain" description="Thiamine phosphate synthase/TenI" evidence="3">
    <location>
        <begin position="9"/>
        <end position="182"/>
    </location>
</feature>
<evidence type="ECO:0000256" key="2">
    <source>
        <dbReference type="ARBA" id="ARBA00022977"/>
    </source>
</evidence>
<dbReference type="PANTHER" id="PTHR20857:SF22">
    <property type="entry name" value="THIAZOLE TAUTOMERASE"/>
    <property type="match status" value="1"/>
</dbReference>
<dbReference type="Gene3D" id="3.20.20.70">
    <property type="entry name" value="Aldolase class I"/>
    <property type="match status" value="1"/>
</dbReference>
<dbReference type="RefSeq" id="WP_290401713.1">
    <property type="nucleotide sequence ID" value="NZ_JAUHLN010000006.1"/>
</dbReference>
<keyword evidence="2" id="KW-0784">Thiamine biosynthesis</keyword>